<protein>
    <submittedName>
        <fullName evidence="1">Uncharacterized protein</fullName>
    </submittedName>
</protein>
<gene>
    <name evidence="1" type="ORF">G6M90_00g069420</name>
</gene>
<sequence>MSKRQHARAHTRCGACGLLFHEDDLIHSFVRRGSVVTGHGPSKFSVDRYGISCDDVQFCANLDCREHHKEASIVHADCLKIFCRGDTPWGLGDNLRWLWVASTWRSPWRGALPLNAPPRINLDRRLDDLRLTKRMTTLPPELYAMIRDFSLSTNPMPNFALHHYNQLVAAFDLFREDVREEFLDRIESWTRGELPEVCEEGNKPFIRLSIDWQGLQSIEKMAVLPPAANLRSDCTGYVVEKAGRLSNVIVKFQVMSVLSSVGHGDPSEAWPQQSQWVDFESIWSANLANVISESCEAFGQTNNSEDESADLKSAIQSVANSSGVDDCSK</sequence>
<organism evidence="1 2">
    <name type="scientific">Metarhizium brunneum</name>
    <dbReference type="NCBI Taxonomy" id="500148"/>
    <lineage>
        <taxon>Eukaryota</taxon>
        <taxon>Fungi</taxon>
        <taxon>Dikarya</taxon>
        <taxon>Ascomycota</taxon>
        <taxon>Pezizomycotina</taxon>
        <taxon>Sordariomycetes</taxon>
        <taxon>Hypocreomycetidae</taxon>
        <taxon>Hypocreales</taxon>
        <taxon>Clavicipitaceae</taxon>
        <taxon>Metarhizium</taxon>
    </lineage>
</organism>
<evidence type="ECO:0000313" key="2">
    <source>
        <dbReference type="Proteomes" id="UP000510686"/>
    </source>
</evidence>
<dbReference type="AlphaFoldDB" id="A0A7D5UYL6"/>
<accession>A0A7D5UYL6</accession>
<dbReference type="GeneID" id="90967918"/>
<dbReference type="KEGG" id="mbrn:90967918"/>
<name>A0A7D5UYL6_9HYPO</name>
<dbReference type="EMBL" id="CP058935">
    <property type="protein sequence ID" value="QLI70170.1"/>
    <property type="molecule type" value="Genomic_DNA"/>
</dbReference>
<proteinExistence type="predicted"/>
<keyword evidence="2" id="KW-1185">Reference proteome</keyword>
<dbReference type="RefSeq" id="XP_065986948.1">
    <property type="nucleotide sequence ID" value="XM_066130911.1"/>
</dbReference>
<dbReference type="OrthoDB" id="4961586at2759"/>
<evidence type="ECO:0000313" key="1">
    <source>
        <dbReference type="EMBL" id="QLI70170.1"/>
    </source>
</evidence>
<dbReference type="Proteomes" id="UP000510686">
    <property type="component" value="Chromosome 4"/>
</dbReference>
<reference evidence="1 2" key="1">
    <citation type="submission" date="2020-07" db="EMBL/GenBank/DDBJ databases">
        <title>Telomere length de novo assembly of all 7 chromosomes of the fungus, Metarhizium brunneum, using a novel assembly pipeline.</title>
        <authorList>
            <person name="Saud z."/>
            <person name="Kortsinoglou A."/>
            <person name="Kouvelis V.N."/>
            <person name="Butt T.M."/>
        </authorList>
    </citation>
    <scope>NUCLEOTIDE SEQUENCE [LARGE SCALE GENOMIC DNA]</scope>
    <source>
        <strain evidence="1 2">4556</strain>
    </source>
</reference>